<evidence type="ECO:0000313" key="5">
    <source>
        <dbReference type="RefSeq" id="XP_038978512.1"/>
    </source>
</evidence>
<gene>
    <name evidence="5" type="primary">LOC103704178</name>
</gene>
<organism evidence="4 5">
    <name type="scientific">Phoenix dactylifera</name>
    <name type="common">Date palm</name>
    <dbReference type="NCBI Taxonomy" id="42345"/>
    <lineage>
        <taxon>Eukaryota</taxon>
        <taxon>Viridiplantae</taxon>
        <taxon>Streptophyta</taxon>
        <taxon>Embryophyta</taxon>
        <taxon>Tracheophyta</taxon>
        <taxon>Spermatophyta</taxon>
        <taxon>Magnoliopsida</taxon>
        <taxon>Liliopsida</taxon>
        <taxon>Arecaceae</taxon>
        <taxon>Coryphoideae</taxon>
        <taxon>Phoeniceae</taxon>
        <taxon>Phoenix</taxon>
    </lineage>
</organism>
<feature type="domain" description="ELM2" evidence="3">
    <location>
        <begin position="127"/>
        <end position="180"/>
    </location>
</feature>
<dbReference type="Proteomes" id="UP000228380">
    <property type="component" value="Unplaced"/>
</dbReference>
<dbReference type="KEGG" id="pda:103704178"/>
<feature type="compositionally biased region" description="Basic and acidic residues" evidence="2">
    <location>
        <begin position="314"/>
        <end position="324"/>
    </location>
</feature>
<accession>A0A8B8ZYR8</accession>
<evidence type="ECO:0000256" key="2">
    <source>
        <dbReference type="SAM" id="MobiDB-lite"/>
    </source>
</evidence>
<keyword evidence="4" id="KW-1185">Reference proteome</keyword>
<dbReference type="InterPro" id="IPR000949">
    <property type="entry name" value="ELM2_dom"/>
</dbReference>
<evidence type="ECO:0000313" key="4">
    <source>
        <dbReference type="Proteomes" id="UP000228380"/>
    </source>
</evidence>
<feature type="compositionally biased region" description="Acidic residues" evidence="2">
    <location>
        <begin position="299"/>
        <end position="308"/>
    </location>
</feature>
<feature type="region of interest" description="Disordered" evidence="2">
    <location>
        <begin position="293"/>
        <end position="345"/>
    </location>
</feature>
<sequence>MDRLKEAGTLGSSPGSPGSKKRKRDFENMLMLVRTCAANPFCGMTGGGGGGGGGGEWLQKVLIARRTMYLSSAGFANVEDFPSYPESSEQARKRRKAAVIQPQRRSPRIAQKLKVNARHLVALKKRIGVGASFQADVLEWTGLPSVKDFSEDNEDLDDSRWLGTRVWPLESDDRRTSEVTIGKGRPDSCACASPGSIACIRSHVSSARLQLQSDLGQAFFSWEFDGMGEDVSKLWTHGEQMSIDPLERLNPESYCMTFWKLAEKCFTSKSRQDLVRYYFNVFIPRRMSYQSSLPSAEVNSEEDDDDGNNNDANKNADDNDDKKGKALQASPSRSSRRSKNSKKKR</sequence>
<feature type="compositionally biased region" description="Basic residues" evidence="2">
    <location>
        <begin position="334"/>
        <end position="345"/>
    </location>
</feature>
<dbReference type="PANTHER" id="PTHR46872">
    <property type="entry name" value="DNA BINDING PROTEIN"/>
    <property type="match status" value="1"/>
</dbReference>
<evidence type="ECO:0000259" key="3">
    <source>
        <dbReference type="SMART" id="SM01189"/>
    </source>
</evidence>
<feature type="region of interest" description="Disordered" evidence="2">
    <location>
        <begin position="1"/>
        <end position="23"/>
    </location>
</feature>
<reference evidence="5" key="1">
    <citation type="submission" date="2025-08" db="UniProtKB">
        <authorList>
            <consortium name="RefSeq"/>
        </authorList>
    </citation>
    <scope>IDENTIFICATION</scope>
    <source>
        <tissue evidence="5">Young leaves</tissue>
    </source>
</reference>
<protein>
    <submittedName>
        <fullName evidence="5">AT-rich interactive domain-containing protein 2-like</fullName>
    </submittedName>
</protein>
<dbReference type="GeneID" id="103704178"/>
<name>A0A8B8ZYR8_PHODC</name>
<proteinExistence type="predicted"/>
<dbReference type="SMART" id="SM01189">
    <property type="entry name" value="ELM2"/>
    <property type="match status" value="1"/>
</dbReference>
<dbReference type="OrthoDB" id="1938526at2759"/>
<dbReference type="RefSeq" id="XP_038978512.1">
    <property type="nucleotide sequence ID" value="XM_039122584.1"/>
</dbReference>
<keyword evidence="1" id="KW-0539">Nucleus</keyword>
<dbReference type="PANTHER" id="PTHR46872:SF10">
    <property type="entry name" value="MYB-LIKE DOMAIN-CONTAINING PROTEIN"/>
    <property type="match status" value="1"/>
</dbReference>
<dbReference type="AlphaFoldDB" id="A0A8B8ZYR8"/>
<evidence type="ECO:0000256" key="1">
    <source>
        <dbReference type="ARBA" id="ARBA00023242"/>
    </source>
</evidence>